<organism evidence="2 3">
    <name type="scientific">Aquimarina gracilis</name>
    <dbReference type="NCBI Taxonomy" id="874422"/>
    <lineage>
        <taxon>Bacteria</taxon>
        <taxon>Pseudomonadati</taxon>
        <taxon>Bacteroidota</taxon>
        <taxon>Flavobacteriia</taxon>
        <taxon>Flavobacteriales</taxon>
        <taxon>Flavobacteriaceae</taxon>
        <taxon>Aquimarina</taxon>
    </lineage>
</organism>
<evidence type="ECO:0000313" key="3">
    <source>
        <dbReference type="Proteomes" id="UP001327027"/>
    </source>
</evidence>
<dbReference type="SMART" id="SM00245">
    <property type="entry name" value="TSPc"/>
    <property type="match status" value="1"/>
</dbReference>
<sequence>MRFVILAFLCGLTSLYAQEKLSKKQLEKDLDILKINLQTYHTGLYTYTPREELNNWFEATKQKLTDSMTSYEFFRKLGKLNSIIKNGHTFVHINPAQREKDLKMPAFSIFKCKNSFYIKESSLKEYKNLVGKKITSINGDDMAHVFSKLLQYMTRDGNNMTMPKEQLLHSFSFMYALIYGSKDSTAITIKDELKTIDIKIPNVTASILESKAEKLYETGKIEFRTKDSIAFLSIPTFNAIPLKRDQYKSKLKNAFKRIQNKGIEHLVIDIRDNGGGNTPMVEELISYVYNKEFQFYEGIYQLHNKWNKDIIPEISDYPAMRMGWTYLKKEKNGLYKTTAGDGLNVVKPKKTVYNGKLYVLLNGNSLSAAGEFASFIKQYRNAIFIGEESGGNKVQNTSGDWLKIALPNSKLVIAIPYILWKMNVNFKNDGHGIKPNYLITNTITDELNNYDRAMDFTINHIRKSTISKKTE</sequence>
<name>A0ABU5ZVV3_9FLAO</name>
<dbReference type="EMBL" id="JAYKLX010000005">
    <property type="protein sequence ID" value="MEB3346016.1"/>
    <property type="molecule type" value="Genomic_DNA"/>
</dbReference>
<evidence type="ECO:0000259" key="1">
    <source>
        <dbReference type="SMART" id="SM00245"/>
    </source>
</evidence>
<dbReference type="SUPFAM" id="SSF52096">
    <property type="entry name" value="ClpP/crotonase"/>
    <property type="match status" value="1"/>
</dbReference>
<reference evidence="2 3" key="1">
    <citation type="journal article" date="2013" name="Int. J. Syst. Evol. Microbiol.">
        <title>Aquimarina gracilis sp. nov., isolated from the gut microflora of a mussel, Mytilus coruscus, and emended description of Aquimarina spongiae.</title>
        <authorList>
            <person name="Park S.C."/>
            <person name="Choe H.N."/>
            <person name="Baik K.S."/>
            <person name="Seong C.N."/>
        </authorList>
    </citation>
    <scope>NUCLEOTIDE SEQUENCE [LARGE SCALE GENOMIC DNA]</scope>
    <source>
        <strain evidence="2 3">PSC32</strain>
    </source>
</reference>
<gene>
    <name evidence="2" type="ORF">U6A24_11120</name>
</gene>
<protein>
    <submittedName>
        <fullName evidence="2">S41 family peptidase</fullName>
    </submittedName>
</protein>
<dbReference type="Gene3D" id="3.90.226.10">
    <property type="entry name" value="2-enoyl-CoA Hydratase, Chain A, domain 1"/>
    <property type="match status" value="1"/>
</dbReference>
<dbReference type="InterPro" id="IPR005151">
    <property type="entry name" value="Tail-specific_protease"/>
</dbReference>
<evidence type="ECO:0000313" key="2">
    <source>
        <dbReference type="EMBL" id="MEB3346016.1"/>
    </source>
</evidence>
<dbReference type="PANTHER" id="PTHR32060">
    <property type="entry name" value="TAIL-SPECIFIC PROTEASE"/>
    <property type="match status" value="1"/>
</dbReference>
<proteinExistence type="predicted"/>
<dbReference type="InterPro" id="IPR029045">
    <property type="entry name" value="ClpP/crotonase-like_dom_sf"/>
</dbReference>
<dbReference type="PANTHER" id="PTHR32060:SF22">
    <property type="entry name" value="CARBOXYL-TERMINAL-PROCESSING PEPTIDASE 3, CHLOROPLASTIC"/>
    <property type="match status" value="1"/>
</dbReference>
<feature type="domain" description="Tail specific protease" evidence="1">
    <location>
        <begin position="200"/>
        <end position="440"/>
    </location>
</feature>
<keyword evidence="3" id="KW-1185">Reference proteome</keyword>
<accession>A0ABU5ZVV3</accession>
<comment type="caution">
    <text evidence="2">The sequence shown here is derived from an EMBL/GenBank/DDBJ whole genome shotgun (WGS) entry which is preliminary data.</text>
</comment>
<dbReference type="Pfam" id="PF03572">
    <property type="entry name" value="Peptidase_S41"/>
    <property type="match status" value="1"/>
</dbReference>
<dbReference type="RefSeq" id="WP_324180046.1">
    <property type="nucleotide sequence ID" value="NZ_BAABAW010000006.1"/>
</dbReference>
<dbReference type="Proteomes" id="UP001327027">
    <property type="component" value="Unassembled WGS sequence"/>
</dbReference>